<reference evidence="2" key="1">
    <citation type="journal article" date="2020" name="Nat. Genet.">
        <title>Genomic diversifications of five Gossypium allopolyploid species and their impact on cotton improvement.</title>
        <authorList>
            <person name="Chen Z.J."/>
            <person name="Sreedasyam A."/>
            <person name="Ando A."/>
            <person name="Song Q."/>
            <person name="De Santiago L.M."/>
            <person name="Hulse-Kemp A.M."/>
            <person name="Ding M."/>
            <person name="Ye W."/>
            <person name="Kirkbride R.C."/>
            <person name="Jenkins J."/>
            <person name="Plott C."/>
            <person name="Lovell J."/>
            <person name="Lin Y.M."/>
            <person name="Vaughn R."/>
            <person name="Liu B."/>
            <person name="Simpson S."/>
            <person name="Scheffler B.E."/>
            <person name="Wen L."/>
            <person name="Saski C.A."/>
            <person name="Grover C.E."/>
            <person name="Hu G."/>
            <person name="Conover J.L."/>
            <person name="Carlson J.W."/>
            <person name="Shu S."/>
            <person name="Boston L.B."/>
            <person name="Williams M."/>
            <person name="Peterson D.G."/>
            <person name="McGee K."/>
            <person name="Jones D.C."/>
            <person name="Wendel J.F."/>
            <person name="Stelly D.M."/>
            <person name="Grimwood J."/>
            <person name="Schmutz J."/>
        </authorList>
    </citation>
    <scope>NUCLEOTIDE SEQUENCE [LARGE SCALE GENOMIC DNA]</scope>
    <source>
        <strain evidence="2">cv. TM-1</strain>
    </source>
</reference>
<accession>A0ABM2ZCF2</accession>
<feature type="domain" description="PPM-type phosphatase" evidence="1">
    <location>
        <begin position="1"/>
        <end position="114"/>
    </location>
</feature>
<evidence type="ECO:0000259" key="1">
    <source>
        <dbReference type="PROSITE" id="PS51746"/>
    </source>
</evidence>
<dbReference type="CDD" id="cd00143">
    <property type="entry name" value="PP2Cc"/>
    <property type="match status" value="1"/>
</dbReference>
<dbReference type="GeneID" id="121212153"/>
<protein>
    <submittedName>
        <fullName evidence="3">Protein phosphatase 2C 37-like</fullName>
    </submittedName>
</protein>
<dbReference type="PROSITE" id="PS51746">
    <property type="entry name" value="PPM_2"/>
    <property type="match status" value="1"/>
</dbReference>
<dbReference type="Gene3D" id="3.60.40.10">
    <property type="entry name" value="PPM-type phosphatase domain"/>
    <property type="match status" value="1"/>
</dbReference>
<gene>
    <name evidence="3" type="primary">LOC121212153</name>
</gene>
<keyword evidence="2" id="KW-1185">Reference proteome</keyword>
<dbReference type="Proteomes" id="UP000818029">
    <property type="component" value="Chromosome A13"/>
</dbReference>
<dbReference type="InterPro" id="IPR015655">
    <property type="entry name" value="PP2C"/>
</dbReference>
<dbReference type="RefSeq" id="XP_040940372.1">
    <property type="nucleotide sequence ID" value="XM_041084438.1"/>
</dbReference>
<dbReference type="PANTHER" id="PTHR47992">
    <property type="entry name" value="PROTEIN PHOSPHATASE"/>
    <property type="match status" value="1"/>
</dbReference>
<dbReference type="SUPFAM" id="SSF81606">
    <property type="entry name" value="PP2C-like"/>
    <property type="match status" value="1"/>
</dbReference>
<dbReference type="InterPro" id="IPR001932">
    <property type="entry name" value="PPM-type_phosphatase-like_dom"/>
</dbReference>
<reference evidence="3" key="2">
    <citation type="submission" date="2025-08" db="UniProtKB">
        <authorList>
            <consortium name="RefSeq"/>
        </authorList>
    </citation>
    <scope>IDENTIFICATION</scope>
</reference>
<organism evidence="2 3">
    <name type="scientific">Gossypium hirsutum</name>
    <name type="common">Upland cotton</name>
    <name type="synonym">Gossypium mexicanum</name>
    <dbReference type="NCBI Taxonomy" id="3635"/>
    <lineage>
        <taxon>Eukaryota</taxon>
        <taxon>Viridiplantae</taxon>
        <taxon>Streptophyta</taxon>
        <taxon>Embryophyta</taxon>
        <taxon>Tracheophyta</taxon>
        <taxon>Spermatophyta</taxon>
        <taxon>Magnoliopsida</taxon>
        <taxon>eudicotyledons</taxon>
        <taxon>Gunneridae</taxon>
        <taxon>Pentapetalae</taxon>
        <taxon>rosids</taxon>
        <taxon>malvids</taxon>
        <taxon>Malvales</taxon>
        <taxon>Malvaceae</taxon>
        <taxon>Malvoideae</taxon>
        <taxon>Gossypium</taxon>
    </lineage>
</organism>
<dbReference type="Pfam" id="PF00481">
    <property type="entry name" value="PP2C"/>
    <property type="match status" value="1"/>
</dbReference>
<name>A0ABM2ZCF2_GOSHI</name>
<proteinExistence type="predicted"/>
<evidence type="ECO:0000313" key="2">
    <source>
        <dbReference type="Proteomes" id="UP000818029"/>
    </source>
</evidence>
<sequence>MKCRDRFHEIVKKEVEACGSLKAVEWKNTMERSFERMDEEVREWTVNAKESSTCRCELRTPQCDAVGSTAVVAIITPDNIIVANCGDSRAVLCRNGAAFPLSDDHKPDRPDELL</sequence>
<dbReference type="InterPro" id="IPR036457">
    <property type="entry name" value="PPM-type-like_dom_sf"/>
</dbReference>
<evidence type="ECO:0000313" key="3">
    <source>
        <dbReference type="RefSeq" id="XP_040940372.1"/>
    </source>
</evidence>